<reference evidence="1 2" key="1">
    <citation type="journal article" date="2024" name="G3 (Bethesda)">
        <title>Genome assembly of Hibiscus sabdariffa L. provides insights into metabolisms of medicinal natural products.</title>
        <authorList>
            <person name="Kim T."/>
        </authorList>
    </citation>
    <scope>NUCLEOTIDE SEQUENCE [LARGE SCALE GENOMIC DNA]</scope>
    <source>
        <strain evidence="1">TK-2024</strain>
        <tissue evidence="1">Old leaves</tissue>
    </source>
</reference>
<protein>
    <recommendedName>
        <fullName evidence="3">Maturase K</fullName>
    </recommendedName>
</protein>
<name>A0ABR2U9X0_9ROSI</name>
<proteinExistence type="predicted"/>
<evidence type="ECO:0000313" key="2">
    <source>
        <dbReference type="Proteomes" id="UP001396334"/>
    </source>
</evidence>
<sequence length="308" mass="37108">MDFFIIHYYVLQISFDIPLQFVCEIRDSTHASVNTLFFQSRSNFWILIWPWKIWFWKLSIPNIWSFRYLQKIIWLRLSHTNGDILTGALHKYLVKQFLVNYFQMNIPFFRWLFQSLWRVSRFSGQFLIVSVIPGRRHTSGDFHRLPVAISYFEHEFCSWSYKFPVLIYPAWQLITCKMPHRIQFGSVFNNRLPIDSYKENSFSLHGFKQYPVIITLIPVSRWQVIVSVLQFQLLTCYRRYPVNGWTVFFPVHFHWLRTDDSRFLYRTAWDFFHCFMIVQNMGGNGDLVGWFTPFLSINSAASTLFSIF</sequence>
<gene>
    <name evidence="1" type="ORF">V6N11_052205</name>
</gene>
<comment type="caution">
    <text evidence="1">The sequence shown here is derived from an EMBL/GenBank/DDBJ whole genome shotgun (WGS) entry which is preliminary data.</text>
</comment>
<organism evidence="1 2">
    <name type="scientific">Hibiscus sabdariffa</name>
    <name type="common">roselle</name>
    <dbReference type="NCBI Taxonomy" id="183260"/>
    <lineage>
        <taxon>Eukaryota</taxon>
        <taxon>Viridiplantae</taxon>
        <taxon>Streptophyta</taxon>
        <taxon>Embryophyta</taxon>
        <taxon>Tracheophyta</taxon>
        <taxon>Spermatophyta</taxon>
        <taxon>Magnoliopsida</taxon>
        <taxon>eudicotyledons</taxon>
        <taxon>Gunneridae</taxon>
        <taxon>Pentapetalae</taxon>
        <taxon>rosids</taxon>
        <taxon>malvids</taxon>
        <taxon>Malvales</taxon>
        <taxon>Malvaceae</taxon>
        <taxon>Malvoideae</taxon>
        <taxon>Hibiscus</taxon>
    </lineage>
</organism>
<dbReference type="Proteomes" id="UP001396334">
    <property type="component" value="Unassembled WGS sequence"/>
</dbReference>
<accession>A0ABR2U9X0</accession>
<evidence type="ECO:0000313" key="1">
    <source>
        <dbReference type="EMBL" id="KAK9046313.1"/>
    </source>
</evidence>
<keyword evidence="2" id="KW-1185">Reference proteome</keyword>
<dbReference type="EMBL" id="JBBPBN010000001">
    <property type="protein sequence ID" value="KAK9046313.1"/>
    <property type="molecule type" value="Genomic_DNA"/>
</dbReference>
<evidence type="ECO:0008006" key="3">
    <source>
        <dbReference type="Google" id="ProtNLM"/>
    </source>
</evidence>